<dbReference type="Pfam" id="PF18480">
    <property type="entry name" value="DUF5615"/>
    <property type="match status" value="1"/>
</dbReference>
<dbReference type="OrthoDB" id="334367at2"/>
<reference evidence="2 3" key="1">
    <citation type="submission" date="2018-03" db="EMBL/GenBank/DDBJ databases">
        <title>Genomic Encyclopedia of Archaeal and Bacterial Type Strains, Phase II (KMG-II): from individual species to whole genera.</title>
        <authorList>
            <person name="Goeker M."/>
        </authorList>
    </citation>
    <scope>NUCLEOTIDE SEQUENCE [LARGE SCALE GENOMIC DNA]</scope>
    <source>
        <strain evidence="2 3">DSM 44889</strain>
    </source>
</reference>
<sequence length="119" mass="12923">MKLLLDAHLPQRLARALGKAGHDVLHTSELPEGNATSDIAVCEVADAQGRIVVTKDSDFRDSHLLRGSPGRLLVIRTGNTSNADLLDLVDRHLADIEAAFEASSYVEMTSTALVVHQRR</sequence>
<dbReference type="EMBL" id="QGDQ01000012">
    <property type="protein sequence ID" value="PWJ53436.1"/>
    <property type="molecule type" value="Genomic_DNA"/>
</dbReference>
<gene>
    <name evidence="2" type="ORF">BXY45_1126</name>
</gene>
<keyword evidence="3" id="KW-1185">Reference proteome</keyword>
<name>A0A316A685_9ACTN</name>
<evidence type="ECO:0000313" key="2">
    <source>
        <dbReference type="EMBL" id="PWJ53436.1"/>
    </source>
</evidence>
<dbReference type="AlphaFoldDB" id="A0A316A685"/>
<feature type="domain" description="DUF5615" evidence="1">
    <location>
        <begin position="1"/>
        <end position="107"/>
    </location>
</feature>
<dbReference type="RefSeq" id="WP_109774452.1">
    <property type="nucleotide sequence ID" value="NZ_QGDQ01000012.1"/>
</dbReference>
<evidence type="ECO:0000259" key="1">
    <source>
        <dbReference type="Pfam" id="PF18480"/>
    </source>
</evidence>
<organism evidence="2 3">
    <name type="scientific">Quadrisphaera granulorum</name>
    <dbReference type="NCBI Taxonomy" id="317664"/>
    <lineage>
        <taxon>Bacteria</taxon>
        <taxon>Bacillati</taxon>
        <taxon>Actinomycetota</taxon>
        <taxon>Actinomycetes</taxon>
        <taxon>Kineosporiales</taxon>
        <taxon>Kineosporiaceae</taxon>
        <taxon>Quadrisphaera</taxon>
    </lineage>
</organism>
<accession>A0A316A685</accession>
<evidence type="ECO:0000313" key="3">
    <source>
        <dbReference type="Proteomes" id="UP000245469"/>
    </source>
</evidence>
<protein>
    <submittedName>
        <fullName evidence="2">Putative nuclease of predicted toxin-antitoxin system</fullName>
    </submittedName>
</protein>
<dbReference type="InterPro" id="IPR041049">
    <property type="entry name" value="DUF5615"/>
</dbReference>
<comment type="caution">
    <text evidence="2">The sequence shown here is derived from an EMBL/GenBank/DDBJ whole genome shotgun (WGS) entry which is preliminary data.</text>
</comment>
<dbReference type="Proteomes" id="UP000245469">
    <property type="component" value="Unassembled WGS sequence"/>
</dbReference>
<proteinExistence type="predicted"/>